<dbReference type="InterPro" id="IPR023230">
    <property type="entry name" value="Glyco_hydro_2_CS"/>
</dbReference>
<name>A0A0V8JPW5_9BACI</name>
<evidence type="ECO:0000256" key="1">
    <source>
        <dbReference type="ARBA" id="ARBA00001412"/>
    </source>
</evidence>
<evidence type="ECO:0000259" key="9">
    <source>
        <dbReference type="SMART" id="SM01038"/>
    </source>
</evidence>
<dbReference type="InterPro" id="IPR013783">
    <property type="entry name" value="Ig-like_fold"/>
</dbReference>
<dbReference type="InterPro" id="IPR006102">
    <property type="entry name" value="Ig-like_GH2"/>
</dbReference>
<protein>
    <recommendedName>
        <fullName evidence="4 8">Beta-galactosidase</fullName>
        <ecNumber evidence="3 8">3.2.1.23</ecNumber>
    </recommendedName>
    <alternativeName>
        <fullName evidence="7 8">Lactase</fullName>
    </alternativeName>
</protein>
<dbReference type="InterPro" id="IPR023232">
    <property type="entry name" value="Glyco_hydro_2_AS"/>
</dbReference>
<dbReference type="EC" id="3.2.1.23" evidence="3 8"/>
<gene>
    <name evidence="10" type="ORF">AS180_04330</name>
</gene>
<keyword evidence="5 8" id="KW-0378">Hydrolase</keyword>
<dbReference type="AlphaFoldDB" id="A0A0V8JPW5"/>
<dbReference type="SUPFAM" id="SSF49785">
    <property type="entry name" value="Galactose-binding domain-like"/>
    <property type="match status" value="1"/>
</dbReference>
<comment type="caution">
    <text evidence="10">The sequence shown here is derived from an EMBL/GenBank/DDBJ whole genome shotgun (WGS) entry which is preliminary data.</text>
</comment>
<dbReference type="Pfam" id="PF16353">
    <property type="entry name" value="LacZ_4"/>
    <property type="match status" value="1"/>
</dbReference>
<dbReference type="InterPro" id="IPR014718">
    <property type="entry name" value="GH-type_carb-bd"/>
</dbReference>
<dbReference type="FunFam" id="2.60.40.10:FF:000680">
    <property type="entry name" value="Beta-galactosidase"/>
    <property type="match status" value="1"/>
</dbReference>
<evidence type="ECO:0000313" key="11">
    <source>
        <dbReference type="Proteomes" id="UP000053681"/>
    </source>
</evidence>
<evidence type="ECO:0000256" key="7">
    <source>
        <dbReference type="ARBA" id="ARBA00032230"/>
    </source>
</evidence>
<organism evidence="10 11">
    <name type="scientific">Priestia veravalensis</name>
    <dbReference type="NCBI Taxonomy" id="1414648"/>
    <lineage>
        <taxon>Bacteria</taxon>
        <taxon>Bacillati</taxon>
        <taxon>Bacillota</taxon>
        <taxon>Bacilli</taxon>
        <taxon>Bacillales</taxon>
        <taxon>Bacillaceae</taxon>
        <taxon>Priestia</taxon>
    </lineage>
</organism>
<dbReference type="Gene3D" id="3.20.20.80">
    <property type="entry name" value="Glycosidases"/>
    <property type="match status" value="1"/>
</dbReference>
<evidence type="ECO:0000256" key="6">
    <source>
        <dbReference type="ARBA" id="ARBA00023295"/>
    </source>
</evidence>
<dbReference type="InterPro" id="IPR036156">
    <property type="entry name" value="Beta-gal/glucu_dom_sf"/>
</dbReference>
<dbReference type="GO" id="GO:0009341">
    <property type="term" value="C:beta-galactosidase complex"/>
    <property type="evidence" value="ECO:0007669"/>
    <property type="project" value="InterPro"/>
</dbReference>
<dbReference type="Pfam" id="PF02836">
    <property type="entry name" value="Glyco_hydro_2_C"/>
    <property type="match status" value="1"/>
</dbReference>
<dbReference type="GO" id="GO:0004565">
    <property type="term" value="F:beta-galactosidase activity"/>
    <property type="evidence" value="ECO:0007669"/>
    <property type="project" value="UniProtKB-EC"/>
</dbReference>
<feature type="domain" description="Beta galactosidase small chain/" evidence="9">
    <location>
        <begin position="762"/>
        <end position="1032"/>
    </location>
</feature>
<dbReference type="PROSITE" id="PS00608">
    <property type="entry name" value="GLYCOSYL_HYDROL_F2_2"/>
    <property type="match status" value="1"/>
</dbReference>
<dbReference type="SUPFAM" id="SSF74650">
    <property type="entry name" value="Galactose mutarotase-like"/>
    <property type="match status" value="1"/>
</dbReference>
<evidence type="ECO:0000313" key="10">
    <source>
        <dbReference type="EMBL" id="KSU89083.1"/>
    </source>
</evidence>
<dbReference type="SUPFAM" id="SSF51445">
    <property type="entry name" value="(Trans)glycosidases"/>
    <property type="match status" value="1"/>
</dbReference>
<dbReference type="InterPro" id="IPR004199">
    <property type="entry name" value="B-gal_small/dom_5"/>
</dbReference>
<dbReference type="SMART" id="SM01038">
    <property type="entry name" value="Bgal_small_N"/>
    <property type="match status" value="1"/>
</dbReference>
<dbReference type="PANTHER" id="PTHR46323:SF2">
    <property type="entry name" value="BETA-GALACTOSIDASE"/>
    <property type="match status" value="1"/>
</dbReference>
<dbReference type="InterPro" id="IPR050347">
    <property type="entry name" value="Bact_Beta-galactosidase"/>
</dbReference>
<sequence>MLKTIKKFSYTPPANGFPEWNNNPEIFQLNRLPAHANTTIYQTPEQALHSNTSSSYYQSLNGDWKFQWVPRPDERIMDFYRKDFDHSAWESISVPSHWQLQGDDYPQYTNVTYPWIHHDDIKAPFAPTNYNPVGQYTRTFTVDKSWNNQPIYLSFQGVESAFYVWVNGELVGYSEDSFTPAEFDLTPYIQEGENKLAVEVYRWSDASWLEDQDFWRMSGIFRDVYLYSTPPVHIFDFTVRAQLDDKYVNGKLTISADITNYIEQIAENVTLEAMLYDAELKEMLNQPLQTSLSVHEQETALLEASIASPNKWSAESPYLYTLVLTLKGGDGNVIEAQSCKVGFRTFELKDGLMKINGETIVFRGVNRHEFSATKGRAGITKEDMLHDILLMKQFNINAVRTSHYPNASGWYELCDEYGLYVIDETNLETHGTWSYLQEGEQDAIPGSKPEWKENVLDRCRSMYERDKNHSSIVIWSLGNESFGGENFKHMYDFFKQKDDTRLVHYEGIFHHRDYDASDIESTMYIKPADIEKYALMNPKKPYLLCEYSHAMGNSCGNLADYWNIINQYPILQGGFIWDWRDQALETTTKEGITYLAYGGDFGESPHDGNFSGNGLLFANGDVTPKLYEVKKCYEAVSWKATDLRQKTFTVQNDYLFTNLKEYEFTLTVTKNGEDIYNYSFIVDVKPQTTKEIQLPLDDYKKSQNDDEFIATLSMKLKSQTKWADKGHEVAFEQFILPAQVASQPAAETKARRAIKDTSQEITIKADSATLTFNKESGLLTSYLCKDTELLLDGLQPNFWRAVTDNDLGNKLQERCQVWREASLNRELESFSVQEQQNHIAITTRFCFRALENTTCEIVYKVDNSGQVAIRQTLVPSKTLPEIPEFGLRFTMPKEFNQLSWYGRGPHENHWDRNTGAKVGYYTSDVKSQVTPYLRPQECGNKTDVRSARVLNENSVGFSIKGTPTIELSALPHTPFELESYDHHYKLPVSDKTSIRINYKQMGVGGDDSWGAKTHPQYTLYANRSYVHEFMLKPMV</sequence>
<dbReference type="InterPro" id="IPR017853">
    <property type="entry name" value="GH"/>
</dbReference>
<comment type="similarity">
    <text evidence="2 8">Belongs to the glycosyl hydrolase 2 family.</text>
</comment>
<dbReference type="Proteomes" id="UP000053681">
    <property type="component" value="Unassembled WGS sequence"/>
</dbReference>
<accession>A0A0V8JPW5</accession>
<dbReference type="PRINTS" id="PR00132">
    <property type="entry name" value="GLHYDRLASE2"/>
</dbReference>
<dbReference type="InterPro" id="IPR006101">
    <property type="entry name" value="Glyco_hydro_2"/>
</dbReference>
<dbReference type="InterPro" id="IPR006104">
    <property type="entry name" value="Glyco_hydro_2_N"/>
</dbReference>
<dbReference type="PANTHER" id="PTHR46323">
    <property type="entry name" value="BETA-GALACTOSIDASE"/>
    <property type="match status" value="1"/>
</dbReference>
<dbReference type="Gene3D" id="2.60.40.10">
    <property type="entry name" value="Immunoglobulins"/>
    <property type="match status" value="2"/>
</dbReference>
<evidence type="ECO:0000256" key="4">
    <source>
        <dbReference type="ARBA" id="ARBA00013303"/>
    </source>
</evidence>
<dbReference type="GO" id="GO:0005990">
    <property type="term" value="P:lactose catabolic process"/>
    <property type="evidence" value="ECO:0007669"/>
    <property type="project" value="TreeGrafter"/>
</dbReference>
<dbReference type="PROSITE" id="PS00719">
    <property type="entry name" value="GLYCOSYL_HYDROL_F2_1"/>
    <property type="match status" value="1"/>
</dbReference>
<keyword evidence="11" id="KW-1185">Reference proteome</keyword>
<evidence type="ECO:0000256" key="2">
    <source>
        <dbReference type="ARBA" id="ARBA00007401"/>
    </source>
</evidence>
<dbReference type="Gene3D" id="2.70.98.10">
    <property type="match status" value="1"/>
</dbReference>
<dbReference type="Pfam" id="PF00703">
    <property type="entry name" value="Glyco_hydro_2"/>
    <property type="match status" value="1"/>
</dbReference>
<comment type="catalytic activity">
    <reaction evidence="1 8">
        <text>Hydrolysis of terminal non-reducing beta-D-galactose residues in beta-D-galactosides.</text>
        <dbReference type="EC" id="3.2.1.23"/>
    </reaction>
</comment>
<proteinExistence type="inferred from homology"/>
<dbReference type="SUPFAM" id="SSF49303">
    <property type="entry name" value="beta-Galactosidase/glucuronidase domain"/>
    <property type="match status" value="2"/>
</dbReference>
<dbReference type="EMBL" id="LNQP01000011">
    <property type="protein sequence ID" value="KSU89083.1"/>
    <property type="molecule type" value="Genomic_DNA"/>
</dbReference>
<dbReference type="Pfam" id="PF02929">
    <property type="entry name" value="Bgal_small_N"/>
    <property type="match status" value="1"/>
</dbReference>
<dbReference type="InterPro" id="IPR032312">
    <property type="entry name" value="LacZ_4"/>
</dbReference>
<dbReference type="Gene3D" id="2.60.120.260">
    <property type="entry name" value="Galactose-binding domain-like"/>
    <property type="match status" value="1"/>
</dbReference>
<evidence type="ECO:0000256" key="5">
    <source>
        <dbReference type="ARBA" id="ARBA00022801"/>
    </source>
</evidence>
<dbReference type="InterPro" id="IPR006103">
    <property type="entry name" value="Glyco_hydro_2_cat"/>
</dbReference>
<dbReference type="InterPro" id="IPR008979">
    <property type="entry name" value="Galactose-bd-like_sf"/>
</dbReference>
<dbReference type="RefSeq" id="WP_025910520.1">
    <property type="nucleotide sequence ID" value="NZ_KQ758631.1"/>
</dbReference>
<evidence type="ECO:0000256" key="3">
    <source>
        <dbReference type="ARBA" id="ARBA00012756"/>
    </source>
</evidence>
<dbReference type="Pfam" id="PF02837">
    <property type="entry name" value="Glyco_hydro_2_N"/>
    <property type="match status" value="1"/>
</dbReference>
<evidence type="ECO:0000256" key="8">
    <source>
        <dbReference type="RuleBase" id="RU361154"/>
    </source>
</evidence>
<keyword evidence="6 8" id="KW-0326">Glycosidase</keyword>
<dbReference type="InterPro" id="IPR011013">
    <property type="entry name" value="Gal_mutarotase_sf_dom"/>
</dbReference>
<dbReference type="GO" id="GO:0030246">
    <property type="term" value="F:carbohydrate binding"/>
    <property type="evidence" value="ECO:0007669"/>
    <property type="project" value="InterPro"/>
</dbReference>
<reference evidence="10 11" key="1">
    <citation type="submission" date="2015-11" db="EMBL/GenBank/DDBJ databases">
        <title>Bacillus caseinolyticus sp nov.</title>
        <authorList>
            <person name="Dastager S.G."/>
            <person name="Mawlankar R."/>
        </authorList>
    </citation>
    <scope>NUCLEOTIDE SEQUENCE [LARGE SCALE GENOMIC DNA]</scope>
    <source>
        <strain evidence="10 11">SGD-V-76</strain>
    </source>
</reference>